<dbReference type="SUPFAM" id="SSF109854">
    <property type="entry name" value="DinB/YfiT-like putative metalloenzymes"/>
    <property type="match status" value="1"/>
</dbReference>
<gene>
    <name evidence="1" type="ORF">GCM10023340_16570</name>
</gene>
<dbReference type="InterPro" id="IPR007061">
    <property type="entry name" value="MST-like"/>
</dbReference>
<protein>
    <submittedName>
        <fullName evidence="1">DinB family protein</fullName>
    </submittedName>
</protein>
<comment type="caution">
    <text evidence="1">The sequence shown here is derived from an EMBL/GenBank/DDBJ whole genome shotgun (WGS) entry which is preliminary data.</text>
</comment>
<dbReference type="Pfam" id="PF04978">
    <property type="entry name" value="MST"/>
    <property type="match status" value="1"/>
</dbReference>
<evidence type="ECO:0000313" key="2">
    <source>
        <dbReference type="Proteomes" id="UP001500221"/>
    </source>
</evidence>
<dbReference type="Gene3D" id="1.20.120.450">
    <property type="entry name" value="dinb family like domain"/>
    <property type="match status" value="1"/>
</dbReference>
<proteinExistence type="predicted"/>
<accession>A0ABP9PG84</accession>
<evidence type="ECO:0000313" key="1">
    <source>
        <dbReference type="EMBL" id="GAA5146123.1"/>
    </source>
</evidence>
<organism evidence="1 2">
    <name type="scientific">Nocardioides marinquilinus</name>
    <dbReference type="NCBI Taxonomy" id="1210400"/>
    <lineage>
        <taxon>Bacteria</taxon>
        <taxon>Bacillati</taxon>
        <taxon>Actinomycetota</taxon>
        <taxon>Actinomycetes</taxon>
        <taxon>Propionibacteriales</taxon>
        <taxon>Nocardioidaceae</taxon>
        <taxon>Nocardioides</taxon>
    </lineage>
</organism>
<keyword evidence="2" id="KW-1185">Reference proteome</keyword>
<sequence>MPDHPEPAYRVNPPYSGDEVALLRGFLDYHRDTLRWKTRELTQEQLARPHPPSTLTLAGLLKHLAYVEDWWFGVNLAGTDPVAPFADADWEAQPDWEFDSAPDDTPEQLHALYESVVVDCDARITTAAADGGADAVAVRRHPRTGEEVSLRWILLHMIEEYARHNGHADLVREAVDGQAGE</sequence>
<dbReference type="Proteomes" id="UP001500221">
    <property type="component" value="Unassembled WGS sequence"/>
</dbReference>
<reference evidence="2" key="1">
    <citation type="journal article" date="2019" name="Int. J. Syst. Evol. Microbiol.">
        <title>The Global Catalogue of Microorganisms (GCM) 10K type strain sequencing project: providing services to taxonomists for standard genome sequencing and annotation.</title>
        <authorList>
            <consortium name="The Broad Institute Genomics Platform"/>
            <consortium name="The Broad Institute Genome Sequencing Center for Infectious Disease"/>
            <person name="Wu L."/>
            <person name="Ma J."/>
        </authorList>
    </citation>
    <scope>NUCLEOTIDE SEQUENCE [LARGE SCALE GENOMIC DNA]</scope>
    <source>
        <strain evidence="2">JCM 18459</strain>
    </source>
</reference>
<dbReference type="RefSeq" id="WP_345456822.1">
    <property type="nucleotide sequence ID" value="NZ_BAABKG010000002.1"/>
</dbReference>
<dbReference type="EMBL" id="BAABKG010000002">
    <property type="protein sequence ID" value="GAA5146123.1"/>
    <property type="molecule type" value="Genomic_DNA"/>
</dbReference>
<name>A0ABP9PG84_9ACTN</name>
<dbReference type="InterPro" id="IPR034660">
    <property type="entry name" value="DinB/YfiT-like"/>
</dbReference>